<dbReference type="InterPro" id="IPR001173">
    <property type="entry name" value="Glyco_trans_2-like"/>
</dbReference>
<protein>
    <submittedName>
        <fullName evidence="3">Glycosyltransferase family 2 protein</fullName>
    </submittedName>
</protein>
<evidence type="ECO:0000313" key="3">
    <source>
        <dbReference type="EMBL" id="TGE34858.1"/>
    </source>
</evidence>
<feature type="transmembrane region" description="Helical" evidence="1">
    <location>
        <begin position="271"/>
        <end position="290"/>
    </location>
</feature>
<sequence>MTQIACVSVLIPTLNEEKFIGNCLKSIVFQWPPEQLEIIVIDGESCDKTLDIVREFMEEYNFIKIINNPHKTVPYALNAGIRSSSGDIIIRLDAHAKYDPNYISECVKELTNGNAFNVGGPIVTQPGKKSYLGYAISYALACKFGVGNSKFRVAKVIGEVDTVPFGAFRRDVFEKIGFFNTNLTRNQDIEFNSRIRKNGGKIICSPNIQSTYYCRSDLKSLARQNYLTGMWSMYTTSIAAYSLSLRHYIPLIFVLSIVISFILIPFFEGAFFILVFILALYFSTSVFFSLNLGKRFGFKFSFVLPIVFLTLHLSRGIGSLIGLLTLKRFHRFKINEVPKSHAL</sequence>
<feature type="domain" description="Glycosyltransferase 2-like" evidence="2">
    <location>
        <begin position="8"/>
        <end position="176"/>
    </location>
</feature>
<feature type="transmembrane region" description="Helical" evidence="1">
    <location>
        <begin position="302"/>
        <end position="326"/>
    </location>
</feature>
<dbReference type="GO" id="GO:0016740">
    <property type="term" value="F:transferase activity"/>
    <property type="evidence" value="ECO:0007669"/>
    <property type="project" value="UniProtKB-KW"/>
</dbReference>
<organism evidence="3 4">
    <name type="scientific">Desulfosporosinus fructosivorans</name>
    <dbReference type="NCBI Taxonomy" id="2018669"/>
    <lineage>
        <taxon>Bacteria</taxon>
        <taxon>Bacillati</taxon>
        <taxon>Bacillota</taxon>
        <taxon>Clostridia</taxon>
        <taxon>Eubacteriales</taxon>
        <taxon>Desulfitobacteriaceae</taxon>
        <taxon>Desulfosporosinus</taxon>
    </lineage>
</organism>
<dbReference type="Pfam" id="PF00535">
    <property type="entry name" value="Glycos_transf_2"/>
    <property type="match status" value="1"/>
</dbReference>
<dbReference type="AlphaFoldDB" id="A0A4Z0QWH2"/>
<name>A0A4Z0QWH2_9FIRM</name>
<evidence type="ECO:0000259" key="2">
    <source>
        <dbReference type="Pfam" id="PF00535"/>
    </source>
</evidence>
<proteinExistence type="predicted"/>
<feature type="transmembrane region" description="Helical" evidence="1">
    <location>
        <begin position="248"/>
        <end position="264"/>
    </location>
</feature>
<dbReference type="Gene3D" id="3.90.550.10">
    <property type="entry name" value="Spore Coat Polysaccharide Biosynthesis Protein SpsA, Chain A"/>
    <property type="match status" value="1"/>
</dbReference>
<reference evidence="3 4" key="1">
    <citation type="submission" date="2019-03" db="EMBL/GenBank/DDBJ databases">
        <title>Draft Genome Sequence of Desulfosporosinus fructosivorans Strain 63.6F, Isolated from Marine Sediment in the Baltic Sea.</title>
        <authorList>
            <person name="Hausmann B."/>
            <person name="Vandieken V."/>
            <person name="Pjevac P."/>
            <person name="Schreck K."/>
            <person name="Herbold C.W."/>
            <person name="Loy A."/>
        </authorList>
    </citation>
    <scope>NUCLEOTIDE SEQUENCE [LARGE SCALE GENOMIC DNA]</scope>
    <source>
        <strain evidence="3 4">63.6F</strain>
    </source>
</reference>
<keyword evidence="1" id="KW-0812">Transmembrane</keyword>
<keyword evidence="3" id="KW-0808">Transferase</keyword>
<dbReference type="RefSeq" id="WP_135552928.1">
    <property type="nucleotide sequence ID" value="NZ_SPQQ01000026.1"/>
</dbReference>
<dbReference type="CDD" id="cd02525">
    <property type="entry name" value="Succinoglycan_BP_ExoA"/>
    <property type="match status" value="1"/>
</dbReference>
<evidence type="ECO:0000256" key="1">
    <source>
        <dbReference type="SAM" id="Phobius"/>
    </source>
</evidence>
<dbReference type="OrthoDB" id="9768769at2"/>
<dbReference type="InterPro" id="IPR029044">
    <property type="entry name" value="Nucleotide-diphossugar_trans"/>
</dbReference>
<dbReference type="PANTHER" id="PTHR43630">
    <property type="entry name" value="POLY-BETA-1,6-N-ACETYL-D-GLUCOSAMINE SYNTHASE"/>
    <property type="match status" value="1"/>
</dbReference>
<dbReference type="EMBL" id="SPQQ01000026">
    <property type="protein sequence ID" value="TGE34858.1"/>
    <property type="molecule type" value="Genomic_DNA"/>
</dbReference>
<gene>
    <name evidence="3" type="ORF">E4K67_28415</name>
</gene>
<comment type="caution">
    <text evidence="3">The sequence shown here is derived from an EMBL/GenBank/DDBJ whole genome shotgun (WGS) entry which is preliminary data.</text>
</comment>
<evidence type="ECO:0000313" key="4">
    <source>
        <dbReference type="Proteomes" id="UP000298460"/>
    </source>
</evidence>
<dbReference type="PANTHER" id="PTHR43630:SF2">
    <property type="entry name" value="GLYCOSYLTRANSFERASE"/>
    <property type="match status" value="1"/>
</dbReference>
<dbReference type="SUPFAM" id="SSF53448">
    <property type="entry name" value="Nucleotide-diphospho-sugar transferases"/>
    <property type="match status" value="1"/>
</dbReference>
<keyword evidence="4" id="KW-1185">Reference proteome</keyword>
<accession>A0A4Z0QWH2</accession>
<dbReference type="Proteomes" id="UP000298460">
    <property type="component" value="Unassembled WGS sequence"/>
</dbReference>
<keyword evidence="1" id="KW-1133">Transmembrane helix</keyword>
<keyword evidence="1" id="KW-0472">Membrane</keyword>